<dbReference type="GO" id="GO:0006281">
    <property type="term" value="P:DNA repair"/>
    <property type="evidence" value="ECO:0007669"/>
    <property type="project" value="UniProtKB-KW"/>
</dbReference>
<reference evidence="10" key="1">
    <citation type="submission" date="2019-08" db="EMBL/GenBank/DDBJ databases">
        <authorList>
            <person name="Kucharzyk K."/>
            <person name="Murdoch R.W."/>
            <person name="Higgins S."/>
            <person name="Loffler F."/>
        </authorList>
    </citation>
    <scope>NUCLEOTIDE SEQUENCE</scope>
</reference>
<keyword evidence="6" id="KW-0378">Hydrolase</keyword>
<keyword evidence="5" id="KW-0227">DNA damage</keyword>
<proteinExistence type="predicted"/>
<evidence type="ECO:0000256" key="4">
    <source>
        <dbReference type="ARBA" id="ARBA00022723"/>
    </source>
</evidence>
<accession>A0A644X640</accession>
<dbReference type="Gene3D" id="3.60.10.10">
    <property type="entry name" value="Endonuclease/exonuclease/phosphatase"/>
    <property type="match status" value="1"/>
</dbReference>
<comment type="cofactor">
    <cofactor evidence="2">
        <name>Mg(2+)</name>
        <dbReference type="ChEBI" id="CHEBI:18420"/>
    </cofactor>
</comment>
<comment type="caution">
    <text evidence="10">The sequence shown here is derived from an EMBL/GenBank/DDBJ whole genome shotgun (WGS) entry which is preliminary data.</text>
</comment>
<gene>
    <name evidence="10" type="ORF">SDC9_55945</name>
</gene>
<evidence type="ECO:0000259" key="9">
    <source>
        <dbReference type="Pfam" id="PF03372"/>
    </source>
</evidence>
<comment type="cofactor">
    <cofactor evidence="1">
        <name>Mn(2+)</name>
        <dbReference type="ChEBI" id="CHEBI:29035"/>
    </cofactor>
</comment>
<dbReference type="GO" id="GO:0004518">
    <property type="term" value="F:nuclease activity"/>
    <property type="evidence" value="ECO:0007669"/>
    <property type="project" value="UniProtKB-KW"/>
</dbReference>
<sequence length="286" mass="33344">MKKILALLYLILLSCSSSIDAKDNFKILSYNVLKGLQQDSVIQSTYNNWVKKINPDIVAYQEMNEFTQKSLEVFARKYFHPYAVQSKLEGFPVALSSKKPIVNVQKVVDNMWHAYIYAFVNDIHVFVIHFSPFSFEKRREEVQIVLAHAALLPPNEKIVIMGDFNSLSSNDKEAYGPEFIESRKATEVVNAHIRNLDNGKIDYSITDFMKKAGFKDAYYLFNKNFTHSCPTQKYQKSKFVQRIDFMWLSPELAKYAVKAEYIYDEDTRVMSDHYPLLVEFDFDNKK</sequence>
<dbReference type="AlphaFoldDB" id="A0A644X640"/>
<evidence type="ECO:0000256" key="7">
    <source>
        <dbReference type="ARBA" id="ARBA00022842"/>
    </source>
</evidence>
<keyword evidence="8" id="KW-0234">DNA repair</keyword>
<dbReference type="InterPro" id="IPR051547">
    <property type="entry name" value="TDP2-like"/>
</dbReference>
<dbReference type="InterPro" id="IPR005135">
    <property type="entry name" value="Endo/exonuclease/phosphatase"/>
</dbReference>
<keyword evidence="7" id="KW-0460">Magnesium</keyword>
<name>A0A644X640_9ZZZZ</name>
<evidence type="ECO:0000256" key="3">
    <source>
        <dbReference type="ARBA" id="ARBA00022722"/>
    </source>
</evidence>
<evidence type="ECO:0000256" key="8">
    <source>
        <dbReference type="ARBA" id="ARBA00023204"/>
    </source>
</evidence>
<dbReference type="SUPFAM" id="SSF56219">
    <property type="entry name" value="DNase I-like"/>
    <property type="match status" value="1"/>
</dbReference>
<dbReference type="PANTHER" id="PTHR15822">
    <property type="entry name" value="TRAF AND TNF RECEPTOR-ASSOCIATED PROTEIN"/>
    <property type="match status" value="1"/>
</dbReference>
<dbReference type="GO" id="GO:0016787">
    <property type="term" value="F:hydrolase activity"/>
    <property type="evidence" value="ECO:0007669"/>
    <property type="project" value="UniProtKB-KW"/>
</dbReference>
<organism evidence="10">
    <name type="scientific">bioreactor metagenome</name>
    <dbReference type="NCBI Taxonomy" id="1076179"/>
    <lineage>
        <taxon>unclassified sequences</taxon>
        <taxon>metagenomes</taxon>
        <taxon>ecological metagenomes</taxon>
    </lineage>
</organism>
<keyword evidence="3" id="KW-0540">Nuclease</keyword>
<evidence type="ECO:0000256" key="2">
    <source>
        <dbReference type="ARBA" id="ARBA00001946"/>
    </source>
</evidence>
<dbReference type="GO" id="GO:0046872">
    <property type="term" value="F:metal ion binding"/>
    <property type="evidence" value="ECO:0007669"/>
    <property type="project" value="UniProtKB-KW"/>
</dbReference>
<evidence type="ECO:0000256" key="5">
    <source>
        <dbReference type="ARBA" id="ARBA00022763"/>
    </source>
</evidence>
<evidence type="ECO:0000313" key="10">
    <source>
        <dbReference type="EMBL" id="MPM09624.1"/>
    </source>
</evidence>
<keyword evidence="4" id="KW-0479">Metal-binding</keyword>
<evidence type="ECO:0000256" key="1">
    <source>
        <dbReference type="ARBA" id="ARBA00001936"/>
    </source>
</evidence>
<feature type="domain" description="Endonuclease/exonuclease/phosphatase" evidence="9">
    <location>
        <begin position="29"/>
        <end position="273"/>
    </location>
</feature>
<dbReference type="Pfam" id="PF03372">
    <property type="entry name" value="Exo_endo_phos"/>
    <property type="match status" value="1"/>
</dbReference>
<evidence type="ECO:0000256" key="6">
    <source>
        <dbReference type="ARBA" id="ARBA00022801"/>
    </source>
</evidence>
<dbReference type="EMBL" id="VSSQ01001592">
    <property type="protein sequence ID" value="MPM09624.1"/>
    <property type="molecule type" value="Genomic_DNA"/>
</dbReference>
<protein>
    <recommendedName>
        <fullName evidence="9">Endonuclease/exonuclease/phosphatase domain-containing protein</fullName>
    </recommendedName>
</protein>
<dbReference type="PANTHER" id="PTHR15822:SF4">
    <property type="entry name" value="TYROSYL-DNA PHOSPHODIESTERASE 2"/>
    <property type="match status" value="1"/>
</dbReference>
<dbReference type="InterPro" id="IPR036691">
    <property type="entry name" value="Endo/exonu/phosph_ase_sf"/>
</dbReference>
<dbReference type="PROSITE" id="PS51257">
    <property type="entry name" value="PROKAR_LIPOPROTEIN"/>
    <property type="match status" value="1"/>
</dbReference>